<dbReference type="EMBL" id="DWXG01000034">
    <property type="protein sequence ID" value="HJB97754.1"/>
    <property type="molecule type" value="Genomic_DNA"/>
</dbReference>
<name>A0A9D2SEQ4_9FIRM</name>
<dbReference type="InterPro" id="IPR027022">
    <property type="entry name" value="ABC_permease_BceB-typ"/>
</dbReference>
<keyword evidence="4 6" id="KW-1133">Transmembrane helix</keyword>
<dbReference type="PANTHER" id="PTHR46795">
    <property type="entry name" value="ABC TRANSPORTER PERMEASE-RELATED-RELATED"/>
    <property type="match status" value="1"/>
</dbReference>
<evidence type="ECO:0000313" key="9">
    <source>
        <dbReference type="Proteomes" id="UP000826793"/>
    </source>
</evidence>
<feature type="transmembrane region" description="Helical" evidence="6">
    <location>
        <begin position="230"/>
        <end position="257"/>
    </location>
</feature>
<dbReference type="InterPro" id="IPR003838">
    <property type="entry name" value="ABC3_permease_C"/>
</dbReference>
<gene>
    <name evidence="8" type="ORF">H9710_04155</name>
</gene>
<keyword evidence="5 6" id="KW-0472">Membrane</keyword>
<feature type="transmembrane region" description="Helical" evidence="6">
    <location>
        <begin position="204"/>
        <end position="224"/>
    </location>
</feature>
<evidence type="ECO:0000313" key="8">
    <source>
        <dbReference type="EMBL" id="HJB97754.1"/>
    </source>
</evidence>
<dbReference type="InterPro" id="IPR052536">
    <property type="entry name" value="ABC-4_Integral_Memb_Prot"/>
</dbReference>
<reference evidence="8" key="1">
    <citation type="journal article" date="2021" name="PeerJ">
        <title>Extensive microbial diversity within the chicken gut microbiome revealed by metagenomics and culture.</title>
        <authorList>
            <person name="Gilroy R."/>
            <person name="Ravi A."/>
            <person name="Getino M."/>
            <person name="Pursley I."/>
            <person name="Horton D.L."/>
            <person name="Alikhan N.F."/>
            <person name="Baker D."/>
            <person name="Gharbi K."/>
            <person name="Hall N."/>
            <person name="Watson M."/>
            <person name="Adriaenssens E.M."/>
            <person name="Foster-Nyarko E."/>
            <person name="Jarju S."/>
            <person name="Secka A."/>
            <person name="Antonio M."/>
            <person name="Oren A."/>
            <person name="Chaudhuri R.R."/>
            <person name="La Ragione R."/>
            <person name="Hildebrand F."/>
            <person name="Pallen M.J."/>
        </authorList>
    </citation>
    <scope>NUCLEOTIDE SEQUENCE</scope>
    <source>
        <strain evidence="8">CHK185-1770</strain>
    </source>
</reference>
<comment type="similarity">
    <text evidence="6">Belongs to the ABC-4 integral membrane protein family.</text>
</comment>
<feature type="domain" description="ABC3 transporter permease C-terminal" evidence="7">
    <location>
        <begin position="67"/>
        <end position="174"/>
    </location>
</feature>
<sequence length="665" mass="73902">MGKRGFGFYWKLAFTNLGRNRRVYLPYLLSSVGIIMMFYSISALGQGIDEEALYGGSTVASMMGLGVFVIGLFAVLFLFYTNSFIIKRRKKELGLYNILGMEKRHIAHILFRETLLIAACSLALGLGLGVLFSRGMFWLLGLLLGTDLAVAFVIPLSAVISTLGLFGIIFLLTLCYNLVQVKLSNPIELLHGGETGEREPKAHWFLAVLGAVLLGTGYYMAVTIQDPLSALVFFFVAVILVILGTYLLFITGITAMLKLLKKNKRFYYKTNHFTALSGMLFRMKQNAAGLASICVLFTALLVTVSTTFSLYASMDGLLRARYPRNVLVSAQAENQDVQELVRTAVEKETQALGIQIENVVDREGWNITTARVGNTLHTQEVPSEAYAVLDIFTESEFERFSGQEVNLSEGQVLLFDPVDTFPEGETLNIDDKTFEIVHSDYVMPDASTMAQIYEQYYLVFQNEAVVEALLAPSGTYVEPSFSFDFDVVGDDPESIVAIKDALMDDLFYDRPKSVGHFSCMIEDSVSSRQDFMNLYGGLFFLGLFLGVLFLLGTALIIYYKQVSEGYDDARRFTIMQKVGMSHKEVKQSIHSQILLVFFLPLLMAVIHLAFAFPMLEKILLVMGLANTPLIVLSTLGCVLVFAVAYLIIYALTARTYTHIVESAAA</sequence>
<feature type="transmembrane region" description="Helical" evidence="6">
    <location>
        <begin position="627"/>
        <end position="651"/>
    </location>
</feature>
<comment type="subcellular location">
    <subcellularLocation>
        <location evidence="1 6">Cell membrane</location>
        <topology evidence="1 6">Multi-pass membrane protein</topology>
    </subcellularLocation>
</comment>
<dbReference type="AlphaFoldDB" id="A0A9D2SEQ4"/>
<dbReference type="GO" id="GO:0055085">
    <property type="term" value="P:transmembrane transport"/>
    <property type="evidence" value="ECO:0007669"/>
    <property type="project" value="UniProtKB-UniRule"/>
</dbReference>
<proteinExistence type="inferred from homology"/>
<evidence type="ECO:0000259" key="7">
    <source>
        <dbReference type="Pfam" id="PF02687"/>
    </source>
</evidence>
<keyword evidence="2 6" id="KW-1003">Cell membrane</keyword>
<dbReference type="Proteomes" id="UP000826793">
    <property type="component" value="Unassembled WGS sequence"/>
</dbReference>
<feature type="transmembrane region" description="Helical" evidence="6">
    <location>
        <begin position="287"/>
        <end position="311"/>
    </location>
</feature>
<feature type="transmembrane region" description="Helical" evidence="6">
    <location>
        <begin position="593"/>
        <end position="615"/>
    </location>
</feature>
<evidence type="ECO:0000256" key="2">
    <source>
        <dbReference type="ARBA" id="ARBA00022475"/>
    </source>
</evidence>
<keyword evidence="3 6" id="KW-0812">Transmembrane</keyword>
<feature type="transmembrane region" description="Helical" evidence="6">
    <location>
        <begin position="24"/>
        <end position="42"/>
    </location>
</feature>
<dbReference type="PANTHER" id="PTHR46795:SF3">
    <property type="entry name" value="ABC TRANSPORTER PERMEASE"/>
    <property type="match status" value="1"/>
</dbReference>
<protein>
    <submittedName>
        <fullName evidence="8">FtsX-like permease family protein</fullName>
    </submittedName>
</protein>
<dbReference type="GO" id="GO:0005886">
    <property type="term" value="C:plasma membrane"/>
    <property type="evidence" value="ECO:0007669"/>
    <property type="project" value="UniProtKB-SubCell"/>
</dbReference>
<feature type="transmembrane region" description="Helical" evidence="6">
    <location>
        <begin position="152"/>
        <end position="179"/>
    </location>
</feature>
<evidence type="ECO:0000256" key="4">
    <source>
        <dbReference type="ARBA" id="ARBA00022989"/>
    </source>
</evidence>
<feature type="transmembrane region" description="Helical" evidence="6">
    <location>
        <begin position="109"/>
        <end position="132"/>
    </location>
</feature>
<evidence type="ECO:0000256" key="1">
    <source>
        <dbReference type="ARBA" id="ARBA00004651"/>
    </source>
</evidence>
<dbReference type="PIRSF" id="PIRSF018968">
    <property type="entry name" value="ABC_permease_BceB"/>
    <property type="match status" value="1"/>
</dbReference>
<evidence type="ECO:0000256" key="3">
    <source>
        <dbReference type="ARBA" id="ARBA00022692"/>
    </source>
</evidence>
<dbReference type="Pfam" id="PF02687">
    <property type="entry name" value="FtsX"/>
    <property type="match status" value="1"/>
</dbReference>
<keyword evidence="6" id="KW-0813">Transport</keyword>
<comment type="caution">
    <text evidence="8">The sequence shown here is derived from an EMBL/GenBank/DDBJ whole genome shotgun (WGS) entry which is preliminary data.</text>
</comment>
<reference evidence="8" key="2">
    <citation type="submission" date="2021-04" db="EMBL/GenBank/DDBJ databases">
        <authorList>
            <person name="Gilroy R."/>
        </authorList>
    </citation>
    <scope>NUCLEOTIDE SEQUENCE</scope>
    <source>
        <strain evidence="8">CHK185-1770</strain>
    </source>
</reference>
<accession>A0A9D2SEQ4</accession>
<organism evidence="8 9">
    <name type="scientific">Candidatus Acutalibacter pullicola</name>
    <dbReference type="NCBI Taxonomy" id="2838417"/>
    <lineage>
        <taxon>Bacteria</taxon>
        <taxon>Bacillati</taxon>
        <taxon>Bacillota</taxon>
        <taxon>Clostridia</taxon>
        <taxon>Eubacteriales</taxon>
        <taxon>Acutalibacteraceae</taxon>
        <taxon>Acutalibacter</taxon>
    </lineage>
</organism>
<feature type="transmembrane region" description="Helical" evidence="6">
    <location>
        <begin position="534"/>
        <end position="559"/>
    </location>
</feature>
<feature type="transmembrane region" description="Helical" evidence="6">
    <location>
        <begin position="62"/>
        <end position="81"/>
    </location>
</feature>
<evidence type="ECO:0000256" key="6">
    <source>
        <dbReference type="PIRNR" id="PIRNR018968"/>
    </source>
</evidence>
<evidence type="ECO:0000256" key="5">
    <source>
        <dbReference type="ARBA" id="ARBA00023136"/>
    </source>
</evidence>